<evidence type="ECO:0000313" key="1">
    <source>
        <dbReference type="EMBL" id="CAI9589386.1"/>
    </source>
</evidence>
<accession>A0ABN9EZT8</accession>
<dbReference type="PANTHER" id="PTHR46060:SF1">
    <property type="entry name" value="MARINER MOS1 TRANSPOSASE-LIKE PROTEIN"/>
    <property type="match status" value="1"/>
</dbReference>
<proteinExistence type="predicted"/>
<keyword evidence="2" id="KW-1185">Reference proteome</keyword>
<comment type="caution">
    <text evidence="1">The sequence shown here is derived from an EMBL/GenBank/DDBJ whole genome shotgun (WGS) entry which is preliminary data.</text>
</comment>
<sequence length="120" mass="14657">MKRSSVFKWHRQFKEEWEDVHNNVRNRQQKTQRMDANVDRWQTLVHSDQILSVRMMAEELNMNRETVQQILLEDLRMRKFSTKMVPPVLTEDQKEHLQISSCLLKNAVAFDFFFFFYSPF</sequence>
<evidence type="ECO:0000313" key="2">
    <source>
        <dbReference type="Proteomes" id="UP001162483"/>
    </source>
</evidence>
<dbReference type="EMBL" id="CATNWA010016054">
    <property type="protein sequence ID" value="CAI9589386.1"/>
    <property type="molecule type" value="Genomic_DNA"/>
</dbReference>
<protein>
    <submittedName>
        <fullName evidence="1">Uncharacterized protein</fullName>
    </submittedName>
</protein>
<reference evidence="1" key="1">
    <citation type="submission" date="2023-05" db="EMBL/GenBank/DDBJ databases">
        <authorList>
            <person name="Stuckert A."/>
        </authorList>
    </citation>
    <scope>NUCLEOTIDE SEQUENCE</scope>
</reference>
<dbReference type="Proteomes" id="UP001162483">
    <property type="component" value="Unassembled WGS sequence"/>
</dbReference>
<dbReference type="InterPro" id="IPR052709">
    <property type="entry name" value="Transposase-MT_Hybrid"/>
</dbReference>
<organism evidence="1 2">
    <name type="scientific">Staurois parvus</name>
    <dbReference type="NCBI Taxonomy" id="386267"/>
    <lineage>
        <taxon>Eukaryota</taxon>
        <taxon>Metazoa</taxon>
        <taxon>Chordata</taxon>
        <taxon>Craniata</taxon>
        <taxon>Vertebrata</taxon>
        <taxon>Euteleostomi</taxon>
        <taxon>Amphibia</taxon>
        <taxon>Batrachia</taxon>
        <taxon>Anura</taxon>
        <taxon>Neobatrachia</taxon>
        <taxon>Ranoidea</taxon>
        <taxon>Ranidae</taxon>
        <taxon>Staurois</taxon>
    </lineage>
</organism>
<dbReference type="PANTHER" id="PTHR46060">
    <property type="entry name" value="MARINER MOS1 TRANSPOSASE-LIKE PROTEIN"/>
    <property type="match status" value="1"/>
</dbReference>
<name>A0ABN9EZT8_9NEOB</name>
<gene>
    <name evidence="1" type="ORF">SPARVUS_LOCUS10886437</name>
</gene>